<dbReference type="GO" id="GO:0004197">
    <property type="term" value="F:cysteine-type endopeptidase activity"/>
    <property type="evidence" value="ECO:0007669"/>
    <property type="project" value="InterPro"/>
</dbReference>
<reference evidence="3" key="1">
    <citation type="submission" date="2020-06" db="EMBL/GenBank/DDBJ databases">
        <title>Draft genome of Bugula neritina, a colonial animal packing powerful symbionts and potential medicines.</title>
        <authorList>
            <person name="Rayko M."/>
        </authorList>
    </citation>
    <scope>NUCLEOTIDE SEQUENCE [LARGE SCALE GENOMIC DNA]</scope>
    <source>
        <strain evidence="3">Kwan_BN1</strain>
    </source>
</reference>
<evidence type="ECO:0000313" key="4">
    <source>
        <dbReference type="Proteomes" id="UP000593567"/>
    </source>
</evidence>
<dbReference type="InterPro" id="IPR029030">
    <property type="entry name" value="Caspase-like_dom_sf"/>
</dbReference>
<proteinExistence type="predicted"/>
<dbReference type="Gene3D" id="3.40.50.1460">
    <property type="match status" value="1"/>
</dbReference>
<dbReference type="InterPro" id="IPR011600">
    <property type="entry name" value="Pept_C14_caspase"/>
</dbReference>
<dbReference type="EMBL" id="VXIV02000291">
    <property type="protein sequence ID" value="KAF6039210.1"/>
    <property type="molecule type" value="Genomic_DNA"/>
</dbReference>
<gene>
    <name evidence="3" type="ORF">EB796_002480</name>
</gene>
<dbReference type="Pfam" id="PF00656">
    <property type="entry name" value="Peptidase_C14"/>
    <property type="match status" value="1"/>
</dbReference>
<feature type="domain" description="Peptidase C14 caspase" evidence="2">
    <location>
        <begin position="2"/>
        <end position="120"/>
    </location>
</feature>
<dbReference type="GO" id="GO:0006508">
    <property type="term" value="P:proteolysis"/>
    <property type="evidence" value="ECO:0007669"/>
    <property type="project" value="InterPro"/>
</dbReference>
<dbReference type="AlphaFoldDB" id="A0A7J7KM24"/>
<dbReference type="Proteomes" id="UP000593567">
    <property type="component" value="Unassembled WGS sequence"/>
</dbReference>
<comment type="caution">
    <text evidence="3">The sequence shown here is derived from an EMBL/GenBank/DDBJ whole genome shotgun (WGS) entry which is preliminary data.</text>
</comment>
<evidence type="ECO:0000313" key="3">
    <source>
        <dbReference type="EMBL" id="KAF6039210.1"/>
    </source>
</evidence>
<feature type="compositionally biased region" description="Polar residues" evidence="1">
    <location>
        <begin position="28"/>
        <end position="44"/>
    </location>
</feature>
<sequence>MLENVPKVLILQCCQSTGECSDVGSESLHPQTDANTTEPLLSTKSPPPPDSFEIPAGDSSTAIISSTLQGQVSLRGFFTQALFNTADQPNHPSDIMEIFRAVCRRMERKQIPVVHSTMSKIFALNSSISAGPTYFERFKNFFGLNR</sequence>
<accession>A0A7J7KM24</accession>
<evidence type="ECO:0000256" key="1">
    <source>
        <dbReference type="SAM" id="MobiDB-lite"/>
    </source>
</evidence>
<name>A0A7J7KM24_BUGNE</name>
<evidence type="ECO:0000259" key="2">
    <source>
        <dbReference type="Pfam" id="PF00656"/>
    </source>
</evidence>
<keyword evidence="4" id="KW-1185">Reference proteome</keyword>
<organism evidence="3 4">
    <name type="scientific">Bugula neritina</name>
    <name type="common">Brown bryozoan</name>
    <name type="synonym">Sertularia neritina</name>
    <dbReference type="NCBI Taxonomy" id="10212"/>
    <lineage>
        <taxon>Eukaryota</taxon>
        <taxon>Metazoa</taxon>
        <taxon>Spiralia</taxon>
        <taxon>Lophotrochozoa</taxon>
        <taxon>Bryozoa</taxon>
        <taxon>Gymnolaemata</taxon>
        <taxon>Cheilostomatida</taxon>
        <taxon>Flustrina</taxon>
        <taxon>Buguloidea</taxon>
        <taxon>Bugulidae</taxon>
        <taxon>Bugula</taxon>
    </lineage>
</organism>
<dbReference type="SUPFAM" id="SSF52129">
    <property type="entry name" value="Caspase-like"/>
    <property type="match status" value="1"/>
</dbReference>
<protein>
    <recommendedName>
        <fullName evidence="2">Peptidase C14 caspase domain-containing protein</fullName>
    </recommendedName>
</protein>
<feature type="region of interest" description="Disordered" evidence="1">
    <location>
        <begin position="22"/>
        <end position="58"/>
    </location>
</feature>